<dbReference type="Proteomes" id="UP001163603">
    <property type="component" value="Chromosome 10"/>
</dbReference>
<organism evidence="1 2">
    <name type="scientific">Pistacia integerrima</name>
    <dbReference type="NCBI Taxonomy" id="434235"/>
    <lineage>
        <taxon>Eukaryota</taxon>
        <taxon>Viridiplantae</taxon>
        <taxon>Streptophyta</taxon>
        <taxon>Embryophyta</taxon>
        <taxon>Tracheophyta</taxon>
        <taxon>Spermatophyta</taxon>
        <taxon>Magnoliopsida</taxon>
        <taxon>eudicotyledons</taxon>
        <taxon>Gunneridae</taxon>
        <taxon>Pentapetalae</taxon>
        <taxon>rosids</taxon>
        <taxon>malvids</taxon>
        <taxon>Sapindales</taxon>
        <taxon>Anacardiaceae</taxon>
        <taxon>Pistacia</taxon>
    </lineage>
</organism>
<accession>A0ACC0XVP3</accession>
<reference evidence="2" key="1">
    <citation type="journal article" date="2023" name="G3 (Bethesda)">
        <title>Genome assembly and association tests identify interacting loci associated with vigor, precocity, and sex in interspecific pistachio rootstocks.</title>
        <authorList>
            <person name="Palmer W."/>
            <person name="Jacygrad E."/>
            <person name="Sagayaradj S."/>
            <person name="Cavanaugh K."/>
            <person name="Han R."/>
            <person name="Bertier L."/>
            <person name="Beede B."/>
            <person name="Kafkas S."/>
            <person name="Golino D."/>
            <person name="Preece J."/>
            <person name="Michelmore R."/>
        </authorList>
    </citation>
    <scope>NUCLEOTIDE SEQUENCE [LARGE SCALE GENOMIC DNA]</scope>
</reference>
<evidence type="ECO:0000313" key="1">
    <source>
        <dbReference type="EMBL" id="KAJ0024820.1"/>
    </source>
</evidence>
<dbReference type="EMBL" id="CM047745">
    <property type="protein sequence ID" value="KAJ0024820.1"/>
    <property type="molecule type" value="Genomic_DNA"/>
</dbReference>
<gene>
    <name evidence="1" type="ORF">Pint_07311</name>
</gene>
<name>A0ACC0XVP3_9ROSI</name>
<protein>
    <submittedName>
        <fullName evidence="1">Uncharacterized protein</fullName>
    </submittedName>
</protein>
<sequence length="86" mass="9638">MPDWCCLEMLELERPVLCCALLKSNLLISGAAFFSQTLAVNDATVKFEIWDTTDQERYHSLAPMYYKGASAAIIVYAITNQAKVCQ</sequence>
<keyword evidence="2" id="KW-1185">Reference proteome</keyword>
<proteinExistence type="predicted"/>
<evidence type="ECO:0000313" key="2">
    <source>
        <dbReference type="Proteomes" id="UP001163603"/>
    </source>
</evidence>
<comment type="caution">
    <text evidence="1">The sequence shown here is derived from an EMBL/GenBank/DDBJ whole genome shotgun (WGS) entry which is preliminary data.</text>
</comment>